<evidence type="ECO:0000313" key="2">
    <source>
        <dbReference type="EMBL" id="CEK92933.1"/>
    </source>
</evidence>
<feature type="non-terminal residue" evidence="2">
    <location>
        <position position="1"/>
    </location>
</feature>
<gene>
    <name evidence="2" type="primary">ORF191030</name>
</gene>
<sequence length="110" mass="11818">PRDSVGGLNVYQDRTEEWRDDGVGLSSQGNCEGGKLRQVSPCQNWKFCAGWREPPGGRFAERAAWRRQAPCPGVGACGGGPASRELYRGSRRPRYGGDGGAGVERVVGSH</sequence>
<feature type="non-terminal residue" evidence="2">
    <location>
        <position position="110"/>
    </location>
</feature>
<evidence type="ECO:0000256" key="1">
    <source>
        <dbReference type="SAM" id="MobiDB-lite"/>
    </source>
</evidence>
<accession>A0A0B7BJ63</accession>
<organism evidence="2">
    <name type="scientific">Arion vulgaris</name>
    <dbReference type="NCBI Taxonomy" id="1028688"/>
    <lineage>
        <taxon>Eukaryota</taxon>
        <taxon>Metazoa</taxon>
        <taxon>Spiralia</taxon>
        <taxon>Lophotrochozoa</taxon>
        <taxon>Mollusca</taxon>
        <taxon>Gastropoda</taxon>
        <taxon>Heterobranchia</taxon>
        <taxon>Euthyneura</taxon>
        <taxon>Panpulmonata</taxon>
        <taxon>Eupulmonata</taxon>
        <taxon>Stylommatophora</taxon>
        <taxon>Helicina</taxon>
        <taxon>Arionoidea</taxon>
        <taxon>Arionidae</taxon>
        <taxon>Arion</taxon>
    </lineage>
</organism>
<protein>
    <submittedName>
        <fullName evidence="2">Uncharacterized protein</fullName>
    </submittedName>
</protein>
<reference evidence="2" key="1">
    <citation type="submission" date="2014-12" db="EMBL/GenBank/DDBJ databases">
        <title>Insight into the proteome of Arion vulgaris.</title>
        <authorList>
            <person name="Aradska J."/>
            <person name="Bulat T."/>
            <person name="Smidak R."/>
            <person name="Sarate P."/>
            <person name="Gangsoo J."/>
            <person name="Sialana F."/>
            <person name="Bilban M."/>
            <person name="Lubec G."/>
        </authorList>
    </citation>
    <scope>NUCLEOTIDE SEQUENCE</scope>
    <source>
        <tissue evidence="2">Skin</tissue>
    </source>
</reference>
<feature type="region of interest" description="Disordered" evidence="1">
    <location>
        <begin position="88"/>
        <end position="110"/>
    </location>
</feature>
<dbReference type="EMBL" id="HACG01046068">
    <property type="protein sequence ID" value="CEK92933.1"/>
    <property type="molecule type" value="Transcribed_RNA"/>
</dbReference>
<dbReference type="AlphaFoldDB" id="A0A0B7BJ63"/>
<proteinExistence type="predicted"/>
<name>A0A0B7BJ63_9EUPU</name>